<dbReference type="Pfam" id="PF14135">
    <property type="entry name" value="DUF4302"/>
    <property type="match status" value="1"/>
</dbReference>
<evidence type="ECO:0000313" key="2">
    <source>
        <dbReference type="Proteomes" id="UP000198984"/>
    </source>
</evidence>
<protein>
    <recommendedName>
        <fullName evidence="3">DUF4302 domain-containing protein</fullName>
    </recommendedName>
</protein>
<accession>A0A1H7YIN6</accession>
<dbReference type="OrthoDB" id="707849at2"/>
<reference evidence="1 2" key="1">
    <citation type="submission" date="2016-10" db="EMBL/GenBank/DDBJ databases">
        <authorList>
            <person name="de Groot N.N."/>
        </authorList>
    </citation>
    <scope>NUCLEOTIDE SEQUENCE [LARGE SCALE GENOMIC DNA]</scope>
    <source>
        <strain evidence="1 2">DSM 21039</strain>
    </source>
</reference>
<evidence type="ECO:0008006" key="3">
    <source>
        <dbReference type="Google" id="ProtNLM"/>
    </source>
</evidence>
<dbReference type="InterPro" id="IPR025396">
    <property type="entry name" value="DUF4302"/>
</dbReference>
<dbReference type="EMBL" id="FOBB01000004">
    <property type="protein sequence ID" value="SEM45178.1"/>
    <property type="molecule type" value="Genomic_DNA"/>
</dbReference>
<dbReference type="RefSeq" id="WP_089915473.1">
    <property type="nucleotide sequence ID" value="NZ_FOBB01000004.1"/>
</dbReference>
<dbReference type="AlphaFoldDB" id="A0A1H7YIN6"/>
<dbReference type="PROSITE" id="PS51257">
    <property type="entry name" value="PROKAR_LIPOPROTEIN"/>
    <property type="match status" value="1"/>
</dbReference>
<dbReference type="STRING" id="573321.SAMN04488505_104440"/>
<organism evidence="1 2">
    <name type="scientific">Chitinophaga rupis</name>
    <dbReference type="NCBI Taxonomy" id="573321"/>
    <lineage>
        <taxon>Bacteria</taxon>
        <taxon>Pseudomonadati</taxon>
        <taxon>Bacteroidota</taxon>
        <taxon>Chitinophagia</taxon>
        <taxon>Chitinophagales</taxon>
        <taxon>Chitinophagaceae</taxon>
        <taxon>Chitinophaga</taxon>
    </lineage>
</organism>
<evidence type="ECO:0000313" key="1">
    <source>
        <dbReference type="EMBL" id="SEM45178.1"/>
    </source>
</evidence>
<proteinExistence type="predicted"/>
<dbReference type="Proteomes" id="UP000198984">
    <property type="component" value="Unassembled WGS sequence"/>
</dbReference>
<keyword evidence="2" id="KW-1185">Reference proteome</keyword>
<sequence length="431" mass="48333">MKQYLLYLFLIIATFTACKKEDDPVFPKSPDERLNDTLNKYQQTLTGAPYGWKVLIYPAGIPHSVFSFYCRFNDSNRVAMFSDFDATSSITLKESSYRLKALQQPSLLFDTYSYIHVLSDPDGGVNGGAYGQGLGSDFEFALNGMSGDTVLLTGRFNKSKAYLIKATQQEQQDYYNLKRNRAFENITRFLTYFKRISVGSTQYEIKVNIYAHTITFTWKDANGVLQSVEVGFYYTATGIAFSPAFTDGVNTITGLENIVWNESTQTLKGTDFTIAGFAKPLVIDSTAARRWWQQGLDQEYWISPDGFHDNGVDDAYQITQLPDFYFMGYWPAFSGINGTPDFQGIVTLPPGATQSQLSYGLAFSKPAFAADGRVNFTFLDAYGNLPEDPTPLVSTLRKMTDAAGFYLVQTGPKAYDMVSAKDGKAWISWFR</sequence>
<name>A0A1H7YIN6_9BACT</name>
<gene>
    <name evidence="1" type="ORF">SAMN04488505_104440</name>
</gene>